<evidence type="ECO:0000313" key="1">
    <source>
        <dbReference type="EMBL" id="KAH0856253.1"/>
    </source>
</evidence>
<name>A0ABQ7XJW5_BRANA</name>
<gene>
    <name evidence="1" type="ORF">HID58_084514</name>
</gene>
<reference evidence="1 2" key="1">
    <citation type="submission" date="2021-05" db="EMBL/GenBank/DDBJ databases">
        <title>Genome Assembly of Synthetic Allotetraploid Brassica napus Reveals Homoeologous Exchanges between Subgenomes.</title>
        <authorList>
            <person name="Davis J.T."/>
        </authorList>
    </citation>
    <scope>NUCLEOTIDE SEQUENCE [LARGE SCALE GENOMIC DNA]</scope>
    <source>
        <strain evidence="2">cv. Da-Ae</strain>
        <tissue evidence="1">Seedling</tissue>
    </source>
</reference>
<keyword evidence="2" id="KW-1185">Reference proteome</keyword>
<sequence>MLSQMKREIAAILVLTSGGPKIEHTGVRVSYGAKARYFLWSKVEGSGQGTFYGGRSQRQPPRTSVLDLKSANLGVTLLSLCLFRRLPEALSFEDMLSFILLFTVRFLSSVVSLCLCGASAPHLSLRRCGRCKEFKPPPAVHESRFFTACFSISRIGSTAASSSIFWFVQSGPLTE</sequence>
<proteinExistence type="predicted"/>
<organism evidence="1 2">
    <name type="scientific">Brassica napus</name>
    <name type="common">Rape</name>
    <dbReference type="NCBI Taxonomy" id="3708"/>
    <lineage>
        <taxon>Eukaryota</taxon>
        <taxon>Viridiplantae</taxon>
        <taxon>Streptophyta</taxon>
        <taxon>Embryophyta</taxon>
        <taxon>Tracheophyta</taxon>
        <taxon>Spermatophyta</taxon>
        <taxon>Magnoliopsida</taxon>
        <taxon>eudicotyledons</taxon>
        <taxon>Gunneridae</taxon>
        <taxon>Pentapetalae</taxon>
        <taxon>rosids</taxon>
        <taxon>malvids</taxon>
        <taxon>Brassicales</taxon>
        <taxon>Brassicaceae</taxon>
        <taxon>Brassiceae</taxon>
        <taxon>Brassica</taxon>
    </lineage>
</organism>
<accession>A0ABQ7XJW5</accession>
<protein>
    <submittedName>
        <fullName evidence="1">Uncharacterized protein</fullName>
    </submittedName>
</protein>
<comment type="caution">
    <text evidence="1">The sequence shown here is derived from an EMBL/GenBank/DDBJ whole genome shotgun (WGS) entry which is preliminary data.</text>
</comment>
<dbReference type="EMBL" id="JAGKQM010000019">
    <property type="protein sequence ID" value="KAH0856253.1"/>
    <property type="molecule type" value="Genomic_DNA"/>
</dbReference>
<dbReference type="Proteomes" id="UP000824890">
    <property type="component" value="Unassembled WGS sequence"/>
</dbReference>
<evidence type="ECO:0000313" key="2">
    <source>
        <dbReference type="Proteomes" id="UP000824890"/>
    </source>
</evidence>